<dbReference type="InterPro" id="IPR008991">
    <property type="entry name" value="Translation_prot_SH3-like_sf"/>
</dbReference>
<dbReference type="GO" id="GO:0016740">
    <property type="term" value="F:transferase activity"/>
    <property type="evidence" value="ECO:0007669"/>
    <property type="project" value="InterPro"/>
</dbReference>
<dbReference type="GO" id="GO:0006412">
    <property type="term" value="P:translation"/>
    <property type="evidence" value="ECO:0007669"/>
    <property type="project" value="InterPro"/>
</dbReference>
<dbReference type="Pfam" id="PF03947">
    <property type="entry name" value="Ribosomal_L2_C"/>
    <property type="match status" value="1"/>
</dbReference>
<dbReference type="Proteomes" id="UP000178065">
    <property type="component" value="Unassembled WGS sequence"/>
</dbReference>
<feature type="region of interest" description="Disordered" evidence="6">
    <location>
        <begin position="186"/>
        <end position="259"/>
    </location>
</feature>
<protein>
    <recommendedName>
        <fullName evidence="4">Large ribosomal subunit protein uL2</fullName>
    </recommendedName>
    <alternativeName>
        <fullName evidence="5">50S ribosomal protein L2</fullName>
    </alternativeName>
</protein>
<sequence length="259" mass="28644">MENTFKKQPEKTLLSSIKKTGGRGNTGRITVRHRGGGSRRLYRQVDFGQGTMGVPGKVLALEYDPNRSSFLALVEYGNGRKAYVLAPHELKEGDEIVTQDKAELKTGNRMRLANIPVGTMVYNVELVPGRGGKIARGAGATVQVLAHEAGYTHLALPSTQVRKVPSQSFASVGMISNQEHRYQRVRKAGSTRLKGRRPKVRGTAMNPVDHPHGGGEGRTGRGMKHPKTPWGKPALGVKTRRKKWSDKLILQRRKKKKRK</sequence>
<dbReference type="InterPro" id="IPR012340">
    <property type="entry name" value="NA-bd_OB-fold"/>
</dbReference>
<dbReference type="STRING" id="1802448.A2672_01670"/>
<organism evidence="9 10">
    <name type="scientific">Candidatus Wildermuthbacteria bacterium RIFCSPHIGHO2_01_FULL_49_22b</name>
    <dbReference type="NCBI Taxonomy" id="1802448"/>
    <lineage>
        <taxon>Bacteria</taxon>
        <taxon>Candidatus Wildermuthiibacteriota</taxon>
    </lineage>
</organism>
<dbReference type="InterPro" id="IPR014722">
    <property type="entry name" value="Rib_uL2_dom2"/>
</dbReference>
<evidence type="ECO:0000256" key="5">
    <source>
        <dbReference type="ARBA" id="ARBA00035459"/>
    </source>
</evidence>
<dbReference type="NCBIfam" id="TIGR01171">
    <property type="entry name" value="rplB_bact"/>
    <property type="match status" value="1"/>
</dbReference>
<dbReference type="EMBL" id="MHTT01000027">
    <property type="protein sequence ID" value="OHA64875.1"/>
    <property type="molecule type" value="Genomic_DNA"/>
</dbReference>
<comment type="caution">
    <text evidence="9">The sequence shown here is derived from an EMBL/GenBank/DDBJ whole genome shotgun (WGS) entry which is preliminary data.</text>
</comment>
<evidence type="ECO:0000313" key="9">
    <source>
        <dbReference type="EMBL" id="OHA64875.1"/>
    </source>
</evidence>
<dbReference type="InterPro" id="IPR014726">
    <property type="entry name" value="Ribosomal_uL2_dom3"/>
</dbReference>
<dbReference type="SUPFAM" id="SSF50249">
    <property type="entry name" value="Nucleic acid-binding proteins"/>
    <property type="match status" value="1"/>
</dbReference>
<accession>A0A1G2QW84</accession>
<evidence type="ECO:0000259" key="7">
    <source>
        <dbReference type="SMART" id="SM01382"/>
    </source>
</evidence>
<dbReference type="InterPro" id="IPR022671">
    <property type="entry name" value="Ribosomal_uL2_CS"/>
</dbReference>
<evidence type="ECO:0000259" key="8">
    <source>
        <dbReference type="SMART" id="SM01383"/>
    </source>
</evidence>
<dbReference type="FunFam" id="4.10.950.10:FF:000001">
    <property type="entry name" value="50S ribosomal protein L2"/>
    <property type="match status" value="1"/>
</dbReference>
<keyword evidence="3" id="KW-0687">Ribonucleoprotein</keyword>
<feature type="domain" description="Large ribosomal subunit protein uL2 C-terminal" evidence="7">
    <location>
        <begin position="104"/>
        <end position="233"/>
    </location>
</feature>
<comment type="similarity">
    <text evidence="1">Belongs to the universal ribosomal protein uL2 family.</text>
</comment>
<dbReference type="PANTHER" id="PTHR13691:SF5">
    <property type="entry name" value="LARGE RIBOSOMAL SUBUNIT PROTEIN UL2M"/>
    <property type="match status" value="1"/>
</dbReference>
<dbReference type="FunFam" id="2.30.30.30:FF:000001">
    <property type="entry name" value="50S ribosomal protein L2"/>
    <property type="match status" value="1"/>
</dbReference>
<dbReference type="PIRSF" id="PIRSF002158">
    <property type="entry name" value="Ribosomal_L2"/>
    <property type="match status" value="1"/>
</dbReference>
<dbReference type="InterPro" id="IPR022669">
    <property type="entry name" value="Ribosomal_uL2_C"/>
</dbReference>
<feature type="compositionally biased region" description="Basic and acidic residues" evidence="6">
    <location>
        <begin position="209"/>
        <end position="219"/>
    </location>
</feature>
<dbReference type="SMART" id="SM01383">
    <property type="entry name" value="Ribosomal_L2"/>
    <property type="match status" value="1"/>
</dbReference>
<dbReference type="Gene3D" id="2.40.50.140">
    <property type="entry name" value="Nucleic acid-binding proteins"/>
    <property type="match status" value="1"/>
</dbReference>
<dbReference type="AlphaFoldDB" id="A0A1G2QW84"/>
<dbReference type="InterPro" id="IPR005880">
    <property type="entry name" value="Ribosomal_uL2_bac/org-type"/>
</dbReference>
<dbReference type="Gene3D" id="4.10.950.10">
    <property type="entry name" value="Ribosomal protein L2, domain 3"/>
    <property type="match status" value="1"/>
</dbReference>
<feature type="compositionally biased region" description="Basic residues" evidence="6">
    <location>
        <begin position="238"/>
        <end position="259"/>
    </location>
</feature>
<reference evidence="9 10" key="1">
    <citation type="journal article" date="2016" name="Nat. Commun.">
        <title>Thousands of microbial genomes shed light on interconnected biogeochemical processes in an aquifer system.</title>
        <authorList>
            <person name="Anantharaman K."/>
            <person name="Brown C.T."/>
            <person name="Hug L.A."/>
            <person name="Sharon I."/>
            <person name="Castelle C.J."/>
            <person name="Probst A.J."/>
            <person name="Thomas B.C."/>
            <person name="Singh A."/>
            <person name="Wilkins M.J."/>
            <person name="Karaoz U."/>
            <person name="Brodie E.L."/>
            <person name="Williams K.H."/>
            <person name="Hubbard S.S."/>
            <person name="Banfield J.F."/>
        </authorList>
    </citation>
    <scope>NUCLEOTIDE SEQUENCE [LARGE SCALE GENOMIC DNA]</scope>
</reference>
<dbReference type="PROSITE" id="PS00467">
    <property type="entry name" value="RIBOSOMAL_L2"/>
    <property type="match status" value="1"/>
</dbReference>
<feature type="domain" description="Large ribosomal subunit protein uL2 RNA-binding" evidence="8">
    <location>
        <begin position="22"/>
        <end position="98"/>
    </location>
</feature>
<dbReference type="SUPFAM" id="SSF50104">
    <property type="entry name" value="Translation proteins SH3-like domain"/>
    <property type="match status" value="1"/>
</dbReference>
<evidence type="ECO:0000313" key="10">
    <source>
        <dbReference type="Proteomes" id="UP000178065"/>
    </source>
</evidence>
<evidence type="ECO:0000256" key="2">
    <source>
        <dbReference type="ARBA" id="ARBA00022980"/>
    </source>
</evidence>
<dbReference type="Pfam" id="PF00181">
    <property type="entry name" value="Ribosomal_L2_N"/>
    <property type="match status" value="1"/>
</dbReference>
<dbReference type="GO" id="GO:0015934">
    <property type="term" value="C:large ribosomal subunit"/>
    <property type="evidence" value="ECO:0007669"/>
    <property type="project" value="InterPro"/>
</dbReference>
<evidence type="ECO:0000256" key="6">
    <source>
        <dbReference type="SAM" id="MobiDB-lite"/>
    </source>
</evidence>
<dbReference type="Gene3D" id="2.30.30.30">
    <property type="match status" value="1"/>
</dbReference>
<dbReference type="InterPro" id="IPR002171">
    <property type="entry name" value="Ribosomal_uL2"/>
</dbReference>
<dbReference type="SMART" id="SM01382">
    <property type="entry name" value="Ribosomal_L2_C"/>
    <property type="match status" value="1"/>
</dbReference>
<evidence type="ECO:0000256" key="3">
    <source>
        <dbReference type="ARBA" id="ARBA00023274"/>
    </source>
</evidence>
<keyword evidence="2 9" id="KW-0689">Ribosomal protein</keyword>
<dbReference type="GO" id="GO:0003723">
    <property type="term" value="F:RNA binding"/>
    <property type="evidence" value="ECO:0007669"/>
    <property type="project" value="InterPro"/>
</dbReference>
<feature type="compositionally biased region" description="Basic residues" evidence="6">
    <location>
        <begin position="186"/>
        <end position="200"/>
    </location>
</feature>
<proteinExistence type="inferred from homology"/>
<dbReference type="InterPro" id="IPR022666">
    <property type="entry name" value="Ribosomal_uL2_RNA-bd_dom"/>
</dbReference>
<dbReference type="GO" id="GO:0003735">
    <property type="term" value="F:structural constituent of ribosome"/>
    <property type="evidence" value="ECO:0007669"/>
    <property type="project" value="InterPro"/>
</dbReference>
<evidence type="ECO:0000256" key="1">
    <source>
        <dbReference type="ARBA" id="ARBA00005636"/>
    </source>
</evidence>
<dbReference type="PANTHER" id="PTHR13691">
    <property type="entry name" value="RIBOSOMAL PROTEIN L2"/>
    <property type="match status" value="1"/>
</dbReference>
<evidence type="ECO:0000256" key="4">
    <source>
        <dbReference type="ARBA" id="ARBA00035242"/>
    </source>
</evidence>
<gene>
    <name evidence="9" type="ORF">A2672_01670</name>
</gene>
<name>A0A1G2QW84_9BACT</name>